<proteinExistence type="predicted"/>
<keyword evidence="3" id="KW-1185">Reference proteome</keyword>
<comment type="caution">
    <text evidence="2">The sequence shown here is derived from an EMBL/GenBank/DDBJ whole genome shotgun (WGS) entry which is preliminary data.</text>
</comment>
<accession>A0A401FWT2</accession>
<organism evidence="2 3">
    <name type="scientific">Desulfonema ishimotonii</name>
    <dbReference type="NCBI Taxonomy" id="45657"/>
    <lineage>
        <taxon>Bacteria</taxon>
        <taxon>Pseudomonadati</taxon>
        <taxon>Thermodesulfobacteriota</taxon>
        <taxon>Desulfobacteria</taxon>
        <taxon>Desulfobacterales</taxon>
        <taxon>Desulfococcaceae</taxon>
        <taxon>Desulfonema</taxon>
    </lineage>
</organism>
<dbReference type="AlphaFoldDB" id="A0A401FWT2"/>
<feature type="chain" id="PRO_5019303636" evidence="1">
    <location>
        <begin position="27"/>
        <end position="257"/>
    </location>
</feature>
<protein>
    <submittedName>
        <fullName evidence="2">DUF4198 domain-containing protein</fullName>
    </submittedName>
</protein>
<dbReference type="Proteomes" id="UP000288096">
    <property type="component" value="Unassembled WGS sequence"/>
</dbReference>
<name>A0A401FWT2_9BACT</name>
<sequence>MKKRFLSVFVTLAAICAASASGYAHEFIVKPVQLNAEPGHKLPFSVVSAHVFMISEEVEPIEQVEVSYVNGSGKTDLRLVQNDMLLTLDGSAELKDEGTAILCGHRKGVIWTQTTTGWKQAGKKECKGVISSGKYEKFCKTLVNVGKADDGYKKVMGHRLEIVPVSSPAETVVGKDLAFKVLYDGKPLSASVYATYDGFSNNPNTYAYFTECDEEGIARVRITRPGTWMVRVQHKLEEPTADYDAHVMRAVLVFGVN</sequence>
<dbReference type="OrthoDB" id="4219at2"/>
<dbReference type="InterPro" id="IPR019613">
    <property type="entry name" value="DUF4198"/>
</dbReference>
<dbReference type="EMBL" id="BEXT01000001">
    <property type="protein sequence ID" value="GBC61403.1"/>
    <property type="molecule type" value="Genomic_DNA"/>
</dbReference>
<reference evidence="3" key="1">
    <citation type="submission" date="2017-11" db="EMBL/GenBank/DDBJ databases">
        <authorList>
            <person name="Watanabe M."/>
            <person name="Kojima H."/>
        </authorList>
    </citation>
    <scope>NUCLEOTIDE SEQUENCE [LARGE SCALE GENOMIC DNA]</scope>
    <source>
        <strain evidence="3">Tokyo 01</strain>
    </source>
</reference>
<gene>
    <name evidence="2" type="ORF">DENIS_2363</name>
</gene>
<feature type="signal peptide" evidence="1">
    <location>
        <begin position="1"/>
        <end position="26"/>
    </location>
</feature>
<dbReference type="Pfam" id="PF10670">
    <property type="entry name" value="DUF4198"/>
    <property type="match status" value="1"/>
</dbReference>
<evidence type="ECO:0000256" key="1">
    <source>
        <dbReference type="SAM" id="SignalP"/>
    </source>
</evidence>
<reference evidence="3" key="2">
    <citation type="submission" date="2019-01" db="EMBL/GenBank/DDBJ databases">
        <title>Genome sequence of Desulfonema ishimotonii strain Tokyo 01.</title>
        <authorList>
            <person name="Fukui M."/>
        </authorList>
    </citation>
    <scope>NUCLEOTIDE SEQUENCE [LARGE SCALE GENOMIC DNA]</scope>
    <source>
        <strain evidence="3">Tokyo 01</strain>
    </source>
</reference>
<evidence type="ECO:0000313" key="2">
    <source>
        <dbReference type="EMBL" id="GBC61403.1"/>
    </source>
</evidence>
<keyword evidence="1" id="KW-0732">Signal</keyword>
<evidence type="ECO:0000313" key="3">
    <source>
        <dbReference type="Proteomes" id="UP000288096"/>
    </source>
</evidence>
<dbReference type="RefSeq" id="WP_124328700.1">
    <property type="nucleotide sequence ID" value="NZ_BEXT01000001.1"/>
</dbReference>